<dbReference type="EMBL" id="QPGR01000005">
    <property type="protein sequence ID" value="TBR81451.1"/>
    <property type="molecule type" value="Genomic_DNA"/>
</dbReference>
<reference evidence="1 2" key="1">
    <citation type="submission" date="2018-07" db="EMBL/GenBank/DDBJ databases">
        <title>Campylobacter zealandensis sp. nov., isolated from birds and water in New Zealand.</title>
        <authorList>
            <person name="Wilkinson D.A."/>
            <person name="Biggs P.J."/>
            <person name="French N.P."/>
            <person name="Midwinter A.C."/>
        </authorList>
    </citation>
    <scope>NUCLEOTIDE SEQUENCE [LARGE SCALE GENOMIC DNA]</scope>
    <source>
        <strain evidence="1 2">B423b</strain>
    </source>
</reference>
<evidence type="ECO:0000313" key="2">
    <source>
        <dbReference type="Proteomes" id="UP000292583"/>
    </source>
</evidence>
<proteinExistence type="predicted"/>
<comment type="caution">
    <text evidence="1">The sequence shown here is derived from an EMBL/GenBank/DDBJ whole genome shotgun (WGS) entry which is preliminary data.</text>
</comment>
<dbReference type="Proteomes" id="UP000292583">
    <property type="component" value="Unassembled WGS sequence"/>
</dbReference>
<protein>
    <submittedName>
        <fullName evidence="1">Uncharacterized protein</fullName>
    </submittedName>
</protein>
<dbReference type="RefSeq" id="WP_223147416.1">
    <property type="nucleotide sequence ID" value="NZ_QPGR01000005.1"/>
</dbReference>
<feature type="non-terminal residue" evidence="1">
    <location>
        <position position="71"/>
    </location>
</feature>
<sequence>MGEALIKTHKNWYKGSYLFLFKEFKQAKYNYTSIKEFLDTLSLYTTSLNPNIYENILNHIDFFTNKNYQDN</sequence>
<name>A0A4V2JQK3_9BACT</name>
<dbReference type="AlphaFoldDB" id="A0A4V2JQK3"/>
<accession>A0A4V2JQK3</accession>
<keyword evidence="2" id="KW-1185">Reference proteome</keyword>
<organism evidence="1 2">
    <name type="scientific">Campylobacter novaezeelandiae</name>
    <dbReference type="NCBI Taxonomy" id="2267891"/>
    <lineage>
        <taxon>Bacteria</taxon>
        <taxon>Pseudomonadati</taxon>
        <taxon>Campylobacterota</taxon>
        <taxon>Epsilonproteobacteria</taxon>
        <taxon>Campylobacterales</taxon>
        <taxon>Campylobacteraceae</taxon>
        <taxon>Campylobacter</taxon>
    </lineage>
</organism>
<evidence type="ECO:0000313" key="1">
    <source>
        <dbReference type="EMBL" id="TBR81451.1"/>
    </source>
</evidence>
<gene>
    <name evidence="1" type="ORF">DU473_03715</name>
</gene>